<dbReference type="STRING" id="479433.Caci_0969"/>
<dbReference type="PANTHER" id="PTHR42855:SF1">
    <property type="entry name" value="ABC TRANSPORTER DOMAIN-CONTAINING PROTEIN"/>
    <property type="match status" value="1"/>
</dbReference>
<dbReference type="PANTHER" id="PTHR42855">
    <property type="entry name" value="ABC TRANSPORTER ATP-BINDING SUBUNIT"/>
    <property type="match status" value="1"/>
</dbReference>
<proteinExistence type="predicted"/>
<dbReference type="KEGG" id="cai:Caci_0969"/>
<organism evidence="5 6">
    <name type="scientific">Catenulispora acidiphila (strain DSM 44928 / JCM 14897 / NBRC 102108 / NRRL B-24433 / ID139908)</name>
    <dbReference type="NCBI Taxonomy" id="479433"/>
    <lineage>
        <taxon>Bacteria</taxon>
        <taxon>Bacillati</taxon>
        <taxon>Actinomycetota</taxon>
        <taxon>Actinomycetes</taxon>
        <taxon>Catenulisporales</taxon>
        <taxon>Catenulisporaceae</taxon>
        <taxon>Catenulispora</taxon>
    </lineage>
</organism>
<sequence>MGHIDVNSLQYHLPDGRVLLEDVSFRIGDGDKAALVGVNGAGKTTLLRLIAGDIEATGGAVVRSGGLGVMRQFVDRKVEDGEQPPTVRTLLLSVAPPALQRAAAELEASELAMMEDDSEPTQMRYAQALSDWGDVGGYEAETLWDTCCTIAIGIPYIQAQFRAASTLSGGEQKRLVLESLVRGPDQVLLLDEPDNFLDVPGKRWLEQVINETPKTVLFVTHDRELLAGTAKKIVTVEVGSSGGIGGSVWIHGGGFANYHEVRKARFDRFEELLRRWEEEHRRLKDLVNELRQQAKVSEVMAAKYRVMCGRLERFEQAGPPPAPPREQQVKMRLKGGRTGVRAFECVDLELSGLMKPFATEVFYGERVAVLGGNGSGKSHFLRLLAGEEIAHTGTFKLGARVVPGHFRQTHRQPALEKKTLLEILWEEFSFQRDNASPTLARYALNEQAEQRFGNLSGGQQARFQILRLELTGSTMLLLDEPTDNLDLMSADALEAGLEAYQGTVIAVTHDRWFARGFDRYLVFGSDGRVYEAPEPVWDERRPDRRPVKSGAKS</sequence>
<dbReference type="InterPro" id="IPR051309">
    <property type="entry name" value="ABCF_ATPase"/>
</dbReference>
<dbReference type="InterPro" id="IPR003593">
    <property type="entry name" value="AAA+_ATPase"/>
</dbReference>
<keyword evidence="3" id="KW-0175">Coiled coil</keyword>
<dbReference type="GO" id="GO:0005524">
    <property type="term" value="F:ATP binding"/>
    <property type="evidence" value="ECO:0007669"/>
    <property type="project" value="UniProtKB-KW"/>
</dbReference>
<evidence type="ECO:0000256" key="2">
    <source>
        <dbReference type="ARBA" id="ARBA00022840"/>
    </source>
</evidence>
<evidence type="ECO:0000256" key="3">
    <source>
        <dbReference type="SAM" id="Coils"/>
    </source>
</evidence>
<dbReference type="AlphaFoldDB" id="C7Q441"/>
<dbReference type="Pfam" id="PF00005">
    <property type="entry name" value="ABC_tran"/>
    <property type="match status" value="2"/>
</dbReference>
<dbReference type="InterPro" id="IPR027417">
    <property type="entry name" value="P-loop_NTPase"/>
</dbReference>
<dbReference type="RefSeq" id="WP_012785195.1">
    <property type="nucleotide sequence ID" value="NC_013131.1"/>
</dbReference>
<feature type="domain" description="ABC transporter" evidence="4">
    <location>
        <begin position="4"/>
        <end position="263"/>
    </location>
</feature>
<feature type="domain" description="ABC transporter" evidence="4">
    <location>
        <begin position="331"/>
        <end position="551"/>
    </location>
</feature>
<gene>
    <name evidence="5" type="ordered locus">Caci_0969</name>
</gene>
<dbReference type="SMART" id="SM00382">
    <property type="entry name" value="AAA"/>
    <property type="match status" value="2"/>
</dbReference>
<feature type="coiled-coil region" evidence="3">
    <location>
        <begin position="266"/>
        <end position="293"/>
    </location>
</feature>
<reference evidence="5 6" key="1">
    <citation type="journal article" date="2009" name="Stand. Genomic Sci.">
        <title>Complete genome sequence of Catenulispora acidiphila type strain (ID 139908).</title>
        <authorList>
            <person name="Copeland A."/>
            <person name="Lapidus A."/>
            <person name="Glavina Del Rio T."/>
            <person name="Nolan M."/>
            <person name="Lucas S."/>
            <person name="Chen F."/>
            <person name="Tice H."/>
            <person name="Cheng J.F."/>
            <person name="Bruce D."/>
            <person name="Goodwin L."/>
            <person name="Pitluck S."/>
            <person name="Mikhailova N."/>
            <person name="Pati A."/>
            <person name="Ivanova N."/>
            <person name="Mavromatis K."/>
            <person name="Chen A."/>
            <person name="Palaniappan K."/>
            <person name="Chain P."/>
            <person name="Land M."/>
            <person name="Hauser L."/>
            <person name="Chang Y.J."/>
            <person name="Jeffries C.D."/>
            <person name="Chertkov O."/>
            <person name="Brettin T."/>
            <person name="Detter J.C."/>
            <person name="Han C."/>
            <person name="Ali Z."/>
            <person name="Tindall B.J."/>
            <person name="Goker M."/>
            <person name="Bristow J."/>
            <person name="Eisen J.A."/>
            <person name="Markowitz V."/>
            <person name="Hugenholtz P."/>
            <person name="Kyrpides N.C."/>
            <person name="Klenk H.P."/>
        </authorList>
    </citation>
    <scope>NUCLEOTIDE SEQUENCE [LARGE SCALE GENOMIC DNA]</scope>
    <source>
        <strain evidence="6">DSM 44928 / JCM 14897 / NBRC 102108 / NRRL B-24433 / ID139908</strain>
    </source>
</reference>
<evidence type="ECO:0000256" key="1">
    <source>
        <dbReference type="ARBA" id="ARBA00022741"/>
    </source>
</evidence>
<dbReference type="EMBL" id="CP001700">
    <property type="protein sequence ID" value="ACU69901.1"/>
    <property type="molecule type" value="Genomic_DNA"/>
</dbReference>
<dbReference type="PROSITE" id="PS50893">
    <property type="entry name" value="ABC_TRANSPORTER_2"/>
    <property type="match status" value="2"/>
</dbReference>
<dbReference type="SUPFAM" id="SSF52540">
    <property type="entry name" value="P-loop containing nucleoside triphosphate hydrolases"/>
    <property type="match status" value="2"/>
</dbReference>
<protein>
    <submittedName>
        <fullName evidence="5">ABC transporter related</fullName>
    </submittedName>
</protein>
<dbReference type="OrthoDB" id="3239744at2"/>
<dbReference type="InterPro" id="IPR003439">
    <property type="entry name" value="ABC_transporter-like_ATP-bd"/>
</dbReference>
<accession>C7Q441</accession>
<evidence type="ECO:0000313" key="5">
    <source>
        <dbReference type="EMBL" id="ACU69901.1"/>
    </source>
</evidence>
<dbReference type="CDD" id="cd03221">
    <property type="entry name" value="ABCF_EF-3"/>
    <property type="match status" value="2"/>
</dbReference>
<name>C7Q441_CATAD</name>
<dbReference type="Gene3D" id="3.40.50.300">
    <property type="entry name" value="P-loop containing nucleotide triphosphate hydrolases"/>
    <property type="match status" value="2"/>
</dbReference>
<keyword evidence="1" id="KW-0547">Nucleotide-binding</keyword>
<keyword evidence="2" id="KW-0067">ATP-binding</keyword>
<dbReference type="GO" id="GO:0016887">
    <property type="term" value="F:ATP hydrolysis activity"/>
    <property type="evidence" value="ECO:0007669"/>
    <property type="project" value="InterPro"/>
</dbReference>
<dbReference type="eggNOG" id="COG0488">
    <property type="taxonomic scope" value="Bacteria"/>
</dbReference>
<evidence type="ECO:0000313" key="6">
    <source>
        <dbReference type="Proteomes" id="UP000000851"/>
    </source>
</evidence>
<dbReference type="HOGENOM" id="CLU_000604_36_0_11"/>
<evidence type="ECO:0000259" key="4">
    <source>
        <dbReference type="PROSITE" id="PS50893"/>
    </source>
</evidence>
<keyword evidence="6" id="KW-1185">Reference proteome</keyword>
<dbReference type="Proteomes" id="UP000000851">
    <property type="component" value="Chromosome"/>
</dbReference>
<dbReference type="InParanoid" id="C7Q441"/>